<dbReference type="Gene3D" id="1.25.10.10">
    <property type="entry name" value="Leucine-rich Repeat Variant"/>
    <property type="match status" value="1"/>
</dbReference>
<dbReference type="SUPFAM" id="SSF56112">
    <property type="entry name" value="Protein kinase-like (PK-like)"/>
    <property type="match status" value="1"/>
</dbReference>
<feature type="compositionally biased region" description="Basic and acidic residues" evidence="10">
    <location>
        <begin position="341"/>
        <end position="351"/>
    </location>
</feature>
<accession>A0A653CRB8</accession>
<keyword evidence="4 9" id="KW-0547">Nucleotide-binding</keyword>
<evidence type="ECO:0000256" key="7">
    <source>
        <dbReference type="ARBA" id="ARBA00047899"/>
    </source>
</evidence>
<dbReference type="EMBL" id="CAACVG010008552">
    <property type="protein sequence ID" value="VEN50302.1"/>
    <property type="molecule type" value="Genomic_DNA"/>
</dbReference>
<dbReference type="Proteomes" id="UP000410492">
    <property type="component" value="Unassembled WGS sequence"/>
</dbReference>
<evidence type="ECO:0000256" key="5">
    <source>
        <dbReference type="ARBA" id="ARBA00022777"/>
    </source>
</evidence>
<dbReference type="PROSITE" id="PS00107">
    <property type="entry name" value="PROTEIN_KINASE_ATP"/>
    <property type="match status" value="1"/>
</dbReference>
<dbReference type="SUPFAM" id="SSF48371">
    <property type="entry name" value="ARM repeat"/>
    <property type="match status" value="1"/>
</dbReference>
<dbReference type="GO" id="GO:0005737">
    <property type="term" value="C:cytoplasm"/>
    <property type="evidence" value="ECO:0007669"/>
    <property type="project" value="UniProtKB-ARBA"/>
</dbReference>
<dbReference type="InterPro" id="IPR008271">
    <property type="entry name" value="Ser/Thr_kinase_AS"/>
</dbReference>
<reference evidence="12 13" key="1">
    <citation type="submission" date="2019-01" db="EMBL/GenBank/DDBJ databases">
        <authorList>
            <person name="Sayadi A."/>
        </authorList>
    </citation>
    <scope>NUCLEOTIDE SEQUENCE [LARGE SCALE GENOMIC DNA]</scope>
</reference>
<feature type="compositionally biased region" description="Basic and acidic residues" evidence="10">
    <location>
        <begin position="300"/>
        <end position="320"/>
    </location>
</feature>
<evidence type="ECO:0000256" key="9">
    <source>
        <dbReference type="PROSITE-ProRule" id="PRU10141"/>
    </source>
</evidence>
<evidence type="ECO:0000313" key="12">
    <source>
        <dbReference type="EMBL" id="VEN50302.1"/>
    </source>
</evidence>
<dbReference type="InterPro" id="IPR011989">
    <property type="entry name" value="ARM-like"/>
</dbReference>
<feature type="binding site" evidence="9">
    <location>
        <position position="33"/>
    </location>
    <ligand>
        <name>ATP</name>
        <dbReference type="ChEBI" id="CHEBI:30616"/>
    </ligand>
</feature>
<dbReference type="PROSITE" id="PS50011">
    <property type="entry name" value="PROTEIN_KINASE_DOM"/>
    <property type="match status" value="1"/>
</dbReference>
<keyword evidence="6 9" id="KW-0067">ATP-binding</keyword>
<feature type="region of interest" description="Disordered" evidence="10">
    <location>
        <begin position="265"/>
        <end position="353"/>
    </location>
</feature>
<keyword evidence="3" id="KW-0808">Transferase</keyword>
<dbReference type="GO" id="GO:0007224">
    <property type="term" value="P:smoothened signaling pathway"/>
    <property type="evidence" value="ECO:0007669"/>
    <property type="project" value="TreeGrafter"/>
</dbReference>
<dbReference type="GO" id="GO:0004674">
    <property type="term" value="F:protein serine/threonine kinase activity"/>
    <property type="evidence" value="ECO:0007669"/>
    <property type="project" value="UniProtKB-KW"/>
</dbReference>
<feature type="compositionally biased region" description="Polar residues" evidence="10">
    <location>
        <begin position="325"/>
        <end position="340"/>
    </location>
</feature>
<evidence type="ECO:0000256" key="10">
    <source>
        <dbReference type="SAM" id="MobiDB-lite"/>
    </source>
</evidence>
<dbReference type="InterPro" id="IPR017441">
    <property type="entry name" value="Protein_kinase_ATP_BS"/>
</dbReference>
<comment type="catalytic activity">
    <reaction evidence="7">
        <text>L-threonyl-[protein] + ATP = O-phospho-L-threonyl-[protein] + ADP + H(+)</text>
        <dbReference type="Rhea" id="RHEA:46608"/>
        <dbReference type="Rhea" id="RHEA-COMP:11060"/>
        <dbReference type="Rhea" id="RHEA-COMP:11605"/>
        <dbReference type="ChEBI" id="CHEBI:15378"/>
        <dbReference type="ChEBI" id="CHEBI:30013"/>
        <dbReference type="ChEBI" id="CHEBI:30616"/>
        <dbReference type="ChEBI" id="CHEBI:61977"/>
        <dbReference type="ChEBI" id="CHEBI:456216"/>
        <dbReference type="EC" id="2.7.11.1"/>
    </reaction>
</comment>
<keyword evidence="13" id="KW-1185">Reference proteome</keyword>
<dbReference type="InterPro" id="IPR000719">
    <property type="entry name" value="Prot_kinase_dom"/>
</dbReference>
<dbReference type="GO" id="GO:0005524">
    <property type="term" value="F:ATP binding"/>
    <property type="evidence" value="ECO:0007669"/>
    <property type="project" value="UniProtKB-UniRule"/>
</dbReference>
<gene>
    <name evidence="12" type="ORF">CALMAC_LOCUS11114</name>
</gene>
<dbReference type="PROSITE" id="PS00108">
    <property type="entry name" value="PROTEIN_KINASE_ST"/>
    <property type="match status" value="1"/>
</dbReference>
<dbReference type="Pfam" id="PF00069">
    <property type="entry name" value="Pkinase"/>
    <property type="match status" value="1"/>
</dbReference>
<dbReference type="InterPro" id="IPR011009">
    <property type="entry name" value="Kinase-like_dom_sf"/>
</dbReference>
<keyword evidence="2" id="KW-0723">Serine/threonine-protein kinase</keyword>
<evidence type="ECO:0000259" key="11">
    <source>
        <dbReference type="PROSITE" id="PS50011"/>
    </source>
</evidence>
<dbReference type="FunFam" id="3.30.200.20:FF:000042">
    <property type="entry name" value="Aurora kinase A"/>
    <property type="match status" value="1"/>
</dbReference>
<protein>
    <recommendedName>
        <fullName evidence="1">non-specific serine/threonine protein kinase</fullName>
        <ecNumber evidence="1">2.7.11.1</ecNumber>
    </recommendedName>
</protein>
<evidence type="ECO:0000256" key="8">
    <source>
        <dbReference type="ARBA" id="ARBA00048679"/>
    </source>
</evidence>
<dbReference type="PANTHER" id="PTHR22983:SF6">
    <property type="entry name" value="SERINE_THREONINE-PROTEIN KINASE 36"/>
    <property type="match status" value="1"/>
</dbReference>
<dbReference type="PANTHER" id="PTHR22983">
    <property type="entry name" value="PROTEIN KINASE RELATED"/>
    <property type="match status" value="1"/>
</dbReference>
<dbReference type="SMART" id="SM00220">
    <property type="entry name" value="S_TKc"/>
    <property type="match status" value="1"/>
</dbReference>
<dbReference type="EC" id="2.7.11.1" evidence="1"/>
<dbReference type="Gene3D" id="1.10.510.10">
    <property type="entry name" value="Transferase(Phosphotransferase) domain 1"/>
    <property type="match status" value="1"/>
</dbReference>
<evidence type="ECO:0000256" key="4">
    <source>
        <dbReference type="ARBA" id="ARBA00022741"/>
    </source>
</evidence>
<dbReference type="InterPro" id="IPR016024">
    <property type="entry name" value="ARM-type_fold"/>
</dbReference>
<comment type="catalytic activity">
    <reaction evidence="8">
        <text>L-seryl-[protein] + ATP = O-phospho-L-seryl-[protein] + ADP + H(+)</text>
        <dbReference type="Rhea" id="RHEA:17989"/>
        <dbReference type="Rhea" id="RHEA-COMP:9863"/>
        <dbReference type="Rhea" id="RHEA-COMP:11604"/>
        <dbReference type="ChEBI" id="CHEBI:15378"/>
        <dbReference type="ChEBI" id="CHEBI:29999"/>
        <dbReference type="ChEBI" id="CHEBI:30616"/>
        <dbReference type="ChEBI" id="CHEBI:83421"/>
        <dbReference type="ChEBI" id="CHEBI:456216"/>
        <dbReference type="EC" id="2.7.11.1"/>
    </reaction>
</comment>
<dbReference type="FunFam" id="1.10.510.10:FF:001240">
    <property type="entry name" value="Kinase, ULK"/>
    <property type="match status" value="1"/>
</dbReference>
<dbReference type="OrthoDB" id="266718at2759"/>
<evidence type="ECO:0000256" key="1">
    <source>
        <dbReference type="ARBA" id="ARBA00012513"/>
    </source>
</evidence>
<dbReference type="AlphaFoldDB" id="A0A653CRB8"/>
<sequence>MEKYEVIGTLGEGSFGRVYKAKQICNGCFVALKVISKRGRSNKELKGFRRECEIQKNLHHPNIIQMLDSFETDNEIVVITEFASKELTALLAKSGYLPEDKVQAIVWDLVSALFYLHSNRVLHRDLKPQNILIDSKNRAKLCDFGFARNMSTGTHVLTSIKGTPLYMAPELIDEQPYDYNADLWSLGCIIYELLMGTPPFCTGSILHLIRLIRHEQIQWPTFLSENCISFLKGLLQKNPLKRMTWDDILEHPFVKGHLVLSDDTSSMPLTRQMTPNSLQIKETQRKESVKIRQSKSSSKNNEKSEQSGEKSKDKSSEVKTDAVASGTSMVEQLNESSPKNSENEPFTHDSEASASMSKTFNFIEDNQPIETEEWIVFLQRTMQEIINGELTSVSETTQANVIVSPLRNPNASPRVLTYVCKLLALPFVVKDVPDESVAQVKDLYKDIKIVPNLVYASKLLVRDYKGSSSSGSMSPANSPVLAALDNYRDAADLTTEDFEALENMYVVICHLVHLDEQFLIQFCDALVVLSVYKLMKLFLLLTCQQKYEIIGNVLAILTEISRKVPENADVIEKVITSSISNRNINFVELLRSSDALLRERTCYFLLNFGRHASENTMAELWNETLKETLEALMYDSIEDVRSAAEVAVTELKIKDFYAL</sequence>
<evidence type="ECO:0000256" key="2">
    <source>
        <dbReference type="ARBA" id="ARBA00022527"/>
    </source>
</evidence>
<evidence type="ECO:0000256" key="3">
    <source>
        <dbReference type="ARBA" id="ARBA00022679"/>
    </source>
</evidence>
<evidence type="ECO:0000256" key="6">
    <source>
        <dbReference type="ARBA" id="ARBA00022840"/>
    </source>
</evidence>
<proteinExistence type="predicted"/>
<name>A0A653CRB8_CALMS</name>
<evidence type="ECO:0000313" key="13">
    <source>
        <dbReference type="Proteomes" id="UP000410492"/>
    </source>
</evidence>
<keyword evidence="5" id="KW-0418">Kinase</keyword>
<feature type="compositionally biased region" description="Polar residues" evidence="10">
    <location>
        <begin position="265"/>
        <end position="281"/>
    </location>
</feature>
<feature type="domain" description="Protein kinase" evidence="11">
    <location>
        <begin position="4"/>
        <end position="254"/>
    </location>
</feature>
<organism evidence="12 13">
    <name type="scientific">Callosobruchus maculatus</name>
    <name type="common">Southern cowpea weevil</name>
    <name type="synonym">Pulse bruchid</name>
    <dbReference type="NCBI Taxonomy" id="64391"/>
    <lineage>
        <taxon>Eukaryota</taxon>
        <taxon>Metazoa</taxon>
        <taxon>Ecdysozoa</taxon>
        <taxon>Arthropoda</taxon>
        <taxon>Hexapoda</taxon>
        <taxon>Insecta</taxon>
        <taxon>Pterygota</taxon>
        <taxon>Neoptera</taxon>
        <taxon>Endopterygota</taxon>
        <taxon>Coleoptera</taxon>
        <taxon>Polyphaga</taxon>
        <taxon>Cucujiformia</taxon>
        <taxon>Chrysomeloidea</taxon>
        <taxon>Chrysomelidae</taxon>
        <taxon>Bruchinae</taxon>
        <taxon>Bruchini</taxon>
        <taxon>Callosobruchus</taxon>
    </lineage>
</organism>